<dbReference type="InterPro" id="IPR000945">
    <property type="entry name" value="DBH-like"/>
</dbReference>
<accession>A0A150GUB6</accession>
<dbReference type="InterPro" id="IPR045266">
    <property type="entry name" value="DOH_DOMON"/>
</dbReference>
<dbReference type="Pfam" id="PF03351">
    <property type="entry name" value="DOMON"/>
    <property type="match status" value="1"/>
</dbReference>
<protein>
    <recommendedName>
        <fullName evidence="4">DOMON domain-containing protein</fullName>
    </recommendedName>
</protein>
<dbReference type="EMBL" id="LSYV01000008">
    <property type="protein sequence ID" value="KXZ53429.1"/>
    <property type="molecule type" value="Genomic_DNA"/>
</dbReference>
<dbReference type="Pfam" id="PF01082">
    <property type="entry name" value="Cu2_monooxygen"/>
    <property type="match status" value="1"/>
</dbReference>
<dbReference type="OrthoDB" id="2013249at2759"/>
<dbReference type="GO" id="GO:0004500">
    <property type="term" value="F:dopamine beta-monooxygenase activity"/>
    <property type="evidence" value="ECO:0007669"/>
    <property type="project" value="InterPro"/>
</dbReference>
<dbReference type="Gene3D" id="2.60.120.230">
    <property type="match status" value="1"/>
</dbReference>
<evidence type="ECO:0000313" key="6">
    <source>
        <dbReference type="Proteomes" id="UP000075714"/>
    </source>
</evidence>
<comment type="caution">
    <text evidence="5">The sequence shown here is derived from an EMBL/GenBank/DDBJ whole genome shotgun (WGS) entry which is preliminary data.</text>
</comment>
<feature type="domain" description="DOMON" evidence="4">
    <location>
        <begin position="1"/>
        <end position="86"/>
    </location>
</feature>
<evidence type="ECO:0000256" key="3">
    <source>
        <dbReference type="ARBA" id="ARBA00023180"/>
    </source>
</evidence>
<dbReference type="SUPFAM" id="SSF49742">
    <property type="entry name" value="PHM/PNGase F"/>
    <property type="match status" value="2"/>
</dbReference>
<keyword evidence="6" id="KW-1185">Reference proteome</keyword>
<comment type="similarity">
    <text evidence="1">Belongs to the copper type II ascorbate-dependent monooxygenase family.</text>
</comment>
<dbReference type="AlphaFoldDB" id="A0A150GUB6"/>
<dbReference type="PROSITE" id="PS50836">
    <property type="entry name" value="DOMON"/>
    <property type="match status" value="1"/>
</dbReference>
<keyword evidence="3" id="KW-0325">Glycoprotein</keyword>
<keyword evidence="2" id="KW-1015">Disulfide bond</keyword>
<dbReference type="InterPro" id="IPR014784">
    <property type="entry name" value="Cu2_ascorb_mOase-like_C"/>
</dbReference>
<organism evidence="5 6">
    <name type="scientific">Gonium pectorale</name>
    <name type="common">Green alga</name>
    <dbReference type="NCBI Taxonomy" id="33097"/>
    <lineage>
        <taxon>Eukaryota</taxon>
        <taxon>Viridiplantae</taxon>
        <taxon>Chlorophyta</taxon>
        <taxon>core chlorophytes</taxon>
        <taxon>Chlorophyceae</taxon>
        <taxon>CS clade</taxon>
        <taxon>Chlamydomonadales</taxon>
        <taxon>Volvocaceae</taxon>
        <taxon>Gonium</taxon>
    </lineage>
</organism>
<dbReference type="PANTHER" id="PTHR10157">
    <property type="entry name" value="DOPAMINE BETA HYDROXYLASE RELATED"/>
    <property type="match status" value="1"/>
</dbReference>
<dbReference type="CDD" id="cd09631">
    <property type="entry name" value="DOMON_DOH"/>
    <property type="match status" value="1"/>
</dbReference>
<evidence type="ECO:0000256" key="1">
    <source>
        <dbReference type="ARBA" id="ARBA00010676"/>
    </source>
</evidence>
<dbReference type="Pfam" id="PF03712">
    <property type="entry name" value="Cu2_monoox_C"/>
    <property type="match status" value="1"/>
</dbReference>
<dbReference type="GO" id="GO:0005507">
    <property type="term" value="F:copper ion binding"/>
    <property type="evidence" value="ECO:0007669"/>
    <property type="project" value="InterPro"/>
</dbReference>
<dbReference type="InterPro" id="IPR036939">
    <property type="entry name" value="Cu2_ascorb_mOase_N_sf"/>
</dbReference>
<dbReference type="InterPro" id="IPR000323">
    <property type="entry name" value="Cu2_ascorb_mOase_N"/>
</dbReference>
<gene>
    <name evidence="5" type="ORF">GPECTOR_7g1327</name>
</gene>
<name>A0A150GUB6_GONPE</name>
<reference evidence="6" key="1">
    <citation type="journal article" date="2016" name="Nat. Commun.">
        <title>The Gonium pectorale genome demonstrates co-option of cell cycle regulation during the evolution of multicellularity.</title>
        <authorList>
            <person name="Hanschen E.R."/>
            <person name="Marriage T.N."/>
            <person name="Ferris P.J."/>
            <person name="Hamaji T."/>
            <person name="Toyoda A."/>
            <person name="Fujiyama A."/>
            <person name="Neme R."/>
            <person name="Noguchi H."/>
            <person name="Minakuchi Y."/>
            <person name="Suzuki M."/>
            <person name="Kawai-Toyooka H."/>
            <person name="Smith D.R."/>
            <person name="Sparks H."/>
            <person name="Anderson J."/>
            <person name="Bakaric R."/>
            <person name="Luria V."/>
            <person name="Karger A."/>
            <person name="Kirschner M.W."/>
            <person name="Durand P.M."/>
            <person name="Michod R.E."/>
            <person name="Nozaki H."/>
            <person name="Olson B.J."/>
        </authorList>
    </citation>
    <scope>NUCLEOTIDE SEQUENCE [LARGE SCALE GENOMIC DNA]</scope>
    <source>
        <strain evidence="6">NIES-2863</strain>
    </source>
</reference>
<proteinExistence type="inferred from homology"/>
<dbReference type="InterPro" id="IPR005018">
    <property type="entry name" value="DOMON_domain"/>
</dbReference>
<dbReference type="Proteomes" id="UP000075714">
    <property type="component" value="Unassembled WGS sequence"/>
</dbReference>
<evidence type="ECO:0000313" key="5">
    <source>
        <dbReference type="EMBL" id="KXZ53429.1"/>
    </source>
</evidence>
<dbReference type="Gene3D" id="2.60.120.310">
    <property type="entry name" value="Copper type II, ascorbate-dependent monooxygenase, N-terminal domain"/>
    <property type="match status" value="1"/>
</dbReference>
<dbReference type="PANTHER" id="PTHR10157:SF23">
    <property type="entry name" value="MOXD1 HOMOLOG 1"/>
    <property type="match status" value="1"/>
</dbReference>
<sequence length="518" mass="56707">MLAADIAIASRDTQDDNALWSIGDYWSMGFVTPRKDKNHQNAFLLAASQSHAATRVVFWRPLDTCDEEEDRRILRGVINYVVFAYGAAFGYHGPDRRGNAQIDFLPLPTPEQALPAPEAPPTSAAARVTLEAADGGSGASSFLPVVSPGSDPTSASWELRMDSYAVPEDDTTYICRHFEIPNVRTPRGGLNGGRMTACDGTRTGHGASSVKMHVTTWEAIIDNPRYVHHMIIYACSRKPDTPTQLYSCNSMDKACRAFYILWTPGGDKGFSPPEAGVAFGGDSGVNWVSLQVHYTNLELAKGIRDSSGFRLHASSVLRPYDMGVLTLGTIEFVIPPGNGSWSSAPNLCPKECTQRLPHPIKLVSSGFHMHTLGRRIITQWIRNGNELPPLGERKAFAFDYQVGVFVCFNFLSYYPRVPGFEICTSVRRRLDAALCTSVELTERLQDFASPATALALATDMQTKGELIMRPKLDAYATYQPACKPAPVPVFSNVTIRDGSAAAPRFKLAAVEPIPRCVL</sequence>
<evidence type="ECO:0000256" key="2">
    <source>
        <dbReference type="ARBA" id="ARBA00023157"/>
    </source>
</evidence>
<evidence type="ECO:0000259" key="4">
    <source>
        <dbReference type="PROSITE" id="PS50836"/>
    </source>
</evidence>
<dbReference type="InterPro" id="IPR008977">
    <property type="entry name" value="PHM/PNGase_F_dom_sf"/>
</dbReference>
<dbReference type="InterPro" id="IPR024548">
    <property type="entry name" value="Cu2_monoox_C"/>
</dbReference>